<dbReference type="InterPro" id="IPR050879">
    <property type="entry name" value="Acyltransferase_3"/>
</dbReference>
<feature type="transmembrane region" description="Helical" evidence="1">
    <location>
        <begin position="248"/>
        <end position="271"/>
    </location>
</feature>
<feature type="transmembrane region" description="Helical" evidence="1">
    <location>
        <begin position="7"/>
        <end position="27"/>
    </location>
</feature>
<keyword evidence="1" id="KW-1133">Transmembrane helix</keyword>
<feature type="transmembrane region" description="Helical" evidence="1">
    <location>
        <begin position="207"/>
        <end position="228"/>
    </location>
</feature>
<accession>A0A6L9MUK2</accession>
<evidence type="ECO:0000259" key="2">
    <source>
        <dbReference type="Pfam" id="PF01757"/>
    </source>
</evidence>
<keyword evidence="3" id="KW-0012">Acyltransferase</keyword>
<name>A0A6L9MUK2_9ALTE</name>
<keyword evidence="1" id="KW-0472">Membrane</keyword>
<proteinExistence type="predicted"/>
<feature type="transmembrane region" description="Helical" evidence="1">
    <location>
        <begin position="39"/>
        <end position="59"/>
    </location>
</feature>
<feature type="transmembrane region" description="Helical" evidence="1">
    <location>
        <begin position="116"/>
        <end position="135"/>
    </location>
</feature>
<dbReference type="Pfam" id="PF01757">
    <property type="entry name" value="Acyl_transf_3"/>
    <property type="match status" value="1"/>
</dbReference>
<evidence type="ECO:0000256" key="1">
    <source>
        <dbReference type="SAM" id="Phobius"/>
    </source>
</evidence>
<evidence type="ECO:0000313" key="3">
    <source>
        <dbReference type="EMBL" id="NDW21605.1"/>
    </source>
</evidence>
<gene>
    <name evidence="3" type="ORF">GTW09_08760</name>
</gene>
<evidence type="ECO:0000313" key="4">
    <source>
        <dbReference type="Proteomes" id="UP000478837"/>
    </source>
</evidence>
<organism evidence="3 4">
    <name type="scientific">Alteromonas hispanica</name>
    <dbReference type="NCBI Taxonomy" id="315421"/>
    <lineage>
        <taxon>Bacteria</taxon>
        <taxon>Pseudomonadati</taxon>
        <taxon>Pseudomonadota</taxon>
        <taxon>Gammaproteobacteria</taxon>
        <taxon>Alteromonadales</taxon>
        <taxon>Alteromonadaceae</taxon>
        <taxon>Alteromonas/Salinimonas group</taxon>
        <taxon>Alteromonas</taxon>
    </lineage>
</organism>
<dbReference type="AlphaFoldDB" id="A0A6L9MUK2"/>
<keyword evidence="3" id="KW-0808">Transferase</keyword>
<keyword evidence="1" id="KW-0812">Transmembrane</keyword>
<dbReference type="RefSeq" id="WP_163111567.1">
    <property type="nucleotide sequence ID" value="NZ_JAAAWP010000004.1"/>
</dbReference>
<feature type="transmembrane region" description="Helical" evidence="1">
    <location>
        <begin position="142"/>
        <end position="161"/>
    </location>
</feature>
<keyword evidence="4" id="KW-1185">Reference proteome</keyword>
<dbReference type="Proteomes" id="UP000478837">
    <property type="component" value="Unassembled WGS sequence"/>
</dbReference>
<feature type="transmembrane region" description="Helical" evidence="1">
    <location>
        <begin position="167"/>
        <end position="195"/>
    </location>
</feature>
<dbReference type="PANTHER" id="PTHR23028">
    <property type="entry name" value="ACETYLTRANSFERASE"/>
    <property type="match status" value="1"/>
</dbReference>
<dbReference type="GO" id="GO:0016747">
    <property type="term" value="F:acyltransferase activity, transferring groups other than amino-acyl groups"/>
    <property type="evidence" value="ECO:0007669"/>
    <property type="project" value="InterPro"/>
</dbReference>
<comment type="caution">
    <text evidence="3">The sequence shown here is derived from an EMBL/GenBank/DDBJ whole genome shotgun (WGS) entry which is preliminary data.</text>
</comment>
<feature type="transmembrane region" description="Helical" evidence="1">
    <location>
        <begin position="314"/>
        <end position="331"/>
    </location>
</feature>
<sequence length="348" mass="39057">MNKETSLYLDFVRFISALVVFLGHAAGKLTSGFLWQLNEYLSAAVMVFFVLSGYVIAFVTDKKEKDVQSYLIARISRFSSVAIPALLLTALLDGVGSSINNELYFGGPWPEPNNNLINYVLSALFIQNVWGLNLNPGINVPFWSLSFEFGFYLIFAAFVFTTGRKRILTIIGLFLFLGPNIITYLPIWLMGVVVYFAHKHVIPKNSIVCGIAFIATALALVFLVPSIKDHFHHTPSFFLGKRNVLADYIFALLFSANLYLSIYATSLIALLAPFRPHIIYLASCSFSLYLFHRPLIQFFAALEVGEPSSFSSRFLVIGGTLFVVFTFGAWAERQKTFVKQKLTELTKK</sequence>
<reference evidence="3 4" key="1">
    <citation type="submission" date="2020-01" db="EMBL/GenBank/DDBJ databases">
        <title>Genomes of bacteria type strains.</title>
        <authorList>
            <person name="Chen J."/>
            <person name="Zhu S."/>
            <person name="Yang J."/>
        </authorList>
    </citation>
    <scope>NUCLEOTIDE SEQUENCE [LARGE SCALE GENOMIC DNA]</scope>
    <source>
        <strain evidence="3 4">LMG 22958</strain>
    </source>
</reference>
<feature type="transmembrane region" description="Helical" evidence="1">
    <location>
        <begin position="278"/>
        <end position="302"/>
    </location>
</feature>
<protein>
    <submittedName>
        <fullName evidence="3">Acyltransferase family protein</fullName>
    </submittedName>
</protein>
<dbReference type="InterPro" id="IPR002656">
    <property type="entry name" value="Acyl_transf_3_dom"/>
</dbReference>
<feature type="transmembrane region" description="Helical" evidence="1">
    <location>
        <begin position="71"/>
        <end position="96"/>
    </location>
</feature>
<dbReference type="EMBL" id="JAAAWP010000004">
    <property type="protein sequence ID" value="NDW21605.1"/>
    <property type="molecule type" value="Genomic_DNA"/>
</dbReference>
<feature type="domain" description="Acyltransferase 3" evidence="2">
    <location>
        <begin position="8"/>
        <end position="326"/>
    </location>
</feature>